<comment type="caution">
    <text evidence="1">The sequence shown here is derived from an EMBL/GenBank/DDBJ whole genome shotgun (WGS) entry which is preliminary data.</text>
</comment>
<name>A0AAD2B735_9RALS</name>
<proteinExistence type="predicted"/>
<protein>
    <submittedName>
        <fullName evidence="1">Uncharacterized protein</fullName>
    </submittedName>
</protein>
<gene>
    <name evidence="1" type="ORF">LMG18091_03325</name>
</gene>
<dbReference type="EMBL" id="CATWAF010000004">
    <property type="protein sequence ID" value="CAJ0700995.1"/>
    <property type="molecule type" value="Genomic_DNA"/>
</dbReference>
<dbReference type="AlphaFoldDB" id="A0AAD2B735"/>
<dbReference type="Proteomes" id="UP001189915">
    <property type="component" value="Unassembled WGS sequence"/>
</dbReference>
<reference evidence="1 2" key="1">
    <citation type="submission" date="2023-07" db="EMBL/GenBank/DDBJ databases">
        <authorList>
            <person name="Peeters C."/>
        </authorList>
    </citation>
    <scope>NUCLEOTIDE SEQUENCE [LARGE SCALE GENOMIC DNA]</scope>
    <source>
        <strain evidence="1 2">LMG 18091</strain>
    </source>
</reference>
<sequence length="271" mass="30092">MGKTDNSDEYVGLDAFPGPIPFDVKPADFAWQPEGEWLDELDDGHSMVVDRLIPELERQAAVRLRHEWSRGSRKNYPSPNDDYEQWRDWWLKEVSQYRAAGDAAVERGAPLSAVGEAAVNIFVVASHLRFAIAQKQAEKASVLGMALLAESLLGGYALVCSAAMEQASAMRSSRYAAFKNGAGKANDDLVMAKIYAEAEAKHVWERDSTLRIGEVAKSVIKGLELSKKVFSEDFDIPDEPTVKKWIREAGKRGKLEMPDGAQRAGRPLRKK</sequence>
<accession>A0AAD2B735</accession>
<dbReference type="RefSeq" id="WP_316870646.1">
    <property type="nucleotide sequence ID" value="NZ_CATWAF010000004.1"/>
</dbReference>
<evidence type="ECO:0000313" key="2">
    <source>
        <dbReference type="Proteomes" id="UP001189915"/>
    </source>
</evidence>
<organism evidence="1 2">
    <name type="scientific">Ralstonia wenshanensis</name>
    <dbReference type="NCBI Taxonomy" id="2842456"/>
    <lineage>
        <taxon>Bacteria</taxon>
        <taxon>Pseudomonadati</taxon>
        <taxon>Pseudomonadota</taxon>
        <taxon>Betaproteobacteria</taxon>
        <taxon>Burkholderiales</taxon>
        <taxon>Burkholderiaceae</taxon>
        <taxon>Ralstonia</taxon>
    </lineage>
</organism>
<evidence type="ECO:0000313" key="1">
    <source>
        <dbReference type="EMBL" id="CAJ0700995.1"/>
    </source>
</evidence>
<keyword evidence="2" id="KW-1185">Reference proteome</keyword>